<dbReference type="Proteomes" id="UP000825015">
    <property type="component" value="Chromosome"/>
</dbReference>
<gene>
    <name evidence="1" type="ORF">MarbSA_16310</name>
</gene>
<protein>
    <submittedName>
        <fullName evidence="1">Uncharacterized protein</fullName>
    </submittedName>
</protein>
<sequence>MGEENPKFCSNCGNPLDKNSKFCKECGTQISKSKEIKSNENINNETENIQEEKIEPQNENNTSINDDKEVIGRYHKSSIIAVILSLFLACLGQFYNGQILKGIVFLIIWIILFYIFPILLLLFAVYVCYDAYINAKRINENNGNYFYTPGA</sequence>
<dbReference type="EMBL" id="AP019779">
    <property type="protein sequence ID" value="BBL62591.1"/>
    <property type="molecule type" value="Genomic_DNA"/>
</dbReference>
<evidence type="ECO:0000313" key="2">
    <source>
        <dbReference type="Proteomes" id="UP000825015"/>
    </source>
</evidence>
<accession>A0ACA8R4D8</accession>
<organism evidence="1 2">
    <name type="scientific">Methanobrevibacter arboriphilus</name>
    <dbReference type="NCBI Taxonomy" id="39441"/>
    <lineage>
        <taxon>Archaea</taxon>
        <taxon>Methanobacteriati</taxon>
        <taxon>Methanobacteriota</taxon>
        <taxon>Methanomada group</taxon>
        <taxon>Methanobacteria</taxon>
        <taxon>Methanobacteriales</taxon>
        <taxon>Methanobacteriaceae</taxon>
        <taxon>Methanobrevibacter</taxon>
    </lineage>
</organism>
<reference evidence="1" key="1">
    <citation type="submission" date="2019-06" db="EMBL/GenBank/DDBJ databases">
        <title>Complete genome sequence of Methanobrevibacter arboriphilus strain SA.</title>
        <authorList>
            <person name="Asakawa S."/>
        </authorList>
    </citation>
    <scope>NUCLEOTIDE SEQUENCE</scope>
    <source>
        <strain evidence="1">SA</strain>
    </source>
</reference>
<keyword evidence="2" id="KW-1185">Reference proteome</keyword>
<name>A0ACA8R4D8_METAZ</name>
<proteinExistence type="predicted"/>
<evidence type="ECO:0000313" key="1">
    <source>
        <dbReference type="EMBL" id="BBL62591.1"/>
    </source>
</evidence>